<proteinExistence type="predicted"/>
<accession>A0AAE1GDJ2</accession>
<dbReference type="PANTHER" id="PTHR47326:SF1">
    <property type="entry name" value="HTH PSQ-TYPE DOMAIN-CONTAINING PROTEIN"/>
    <property type="match status" value="1"/>
</dbReference>
<evidence type="ECO:0000313" key="3">
    <source>
        <dbReference type="Proteomes" id="UP001286313"/>
    </source>
</evidence>
<organism evidence="2 3">
    <name type="scientific">Petrolisthes cinctipes</name>
    <name type="common">Flat porcelain crab</name>
    <dbReference type="NCBI Taxonomy" id="88211"/>
    <lineage>
        <taxon>Eukaryota</taxon>
        <taxon>Metazoa</taxon>
        <taxon>Ecdysozoa</taxon>
        <taxon>Arthropoda</taxon>
        <taxon>Crustacea</taxon>
        <taxon>Multicrustacea</taxon>
        <taxon>Malacostraca</taxon>
        <taxon>Eumalacostraca</taxon>
        <taxon>Eucarida</taxon>
        <taxon>Decapoda</taxon>
        <taxon>Pleocyemata</taxon>
        <taxon>Anomura</taxon>
        <taxon>Galatheoidea</taxon>
        <taxon>Porcellanidae</taxon>
        <taxon>Petrolisthes</taxon>
    </lineage>
</organism>
<dbReference type="AlphaFoldDB" id="A0AAE1GDJ2"/>
<dbReference type="EMBL" id="JAWQEG010000621">
    <property type="protein sequence ID" value="KAK3887613.1"/>
    <property type="molecule type" value="Genomic_DNA"/>
</dbReference>
<gene>
    <name evidence="2" type="ORF">Pcinc_008317</name>
</gene>
<dbReference type="Proteomes" id="UP001286313">
    <property type="component" value="Unassembled WGS sequence"/>
</dbReference>
<dbReference type="InterPro" id="IPR032135">
    <property type="entry name" value="DUF4817"/>
</dbReference>
<feature type="domain" description="DUF4817" evidence="1">
    <location>
        <begin position="8"/>
        <end position="56"/>
    </location>
</feature>
<reference evidence="2" key="1">
    <citation type="submission" date="2023-10" db="EMBL/GenBank/DDBJ databases">
        <title>Genome assemblies of two species of porcelain crab, Petrolisthes cinctipes and Petrolisthes manimaculis (Anomura: Porcellanidae).</title>
        <authorList>
            <person name="Angst P."/>
        </authorList>
    </citation>
    <scope>NUCLEOTIDE SEQUENCE</scope>
    <source>
        <strain evidence="2">PB745_01</strain>
        <tissue evidence="2">Gill</tissue>
    </source>
</reference>
<evidence type="ECO:0000259" key="1">
    <source>
        <dbReference type="Pfam" id="PF16087"/>
    </source>
</evidence>
<keyword evidence="3" id="KW-1185">Reference proteome</keyword>
<name>A0AAE1GDJ2_PETCI</name>
<dbReference type="PANTHER" id="PTHR47326">
    <property type="entry name" value="TRANSPOSABLE ELEMENT TC3 TRANSPOSASE-LIKE PROTEIN"/>
    <property type="match status" value="1"/>
</dbReference>
<sequence length="191" mass="21301">MERFSNHELADMHMVYGAAQGNGRAAQRIYAATYPLRQTPNHTIFANIHRRLSERGRFSPYMDGGGRQSEARTVITEENILEAVAQNPRTSTHAIVAELRPYRRVAAALRMKVGTVHSIVSRSTRPRRATPPTPPAQPVLVSFTVGAIRRHVHTKFAAKQAFTLTSLTGNLKEASIIPESTSKISLWRLLH</sequence>
<protein>
    <recommendedName>
        <fullName evidence="1">DUF4817 domain-containing protein</fullName>
    </recommendedName>
</protein>
<comment type="caution">
    <text evidence="2">The sequence shown here is derived from an EMBL/GenBank/DDBJ whole genome shotgun (WGS) entry which is preliminary data.</text>
</comment>
<dbReference type="Pfam" id="PF16087">
    <property type="entry name" value="DUF4817"/>
    <property type="match status" value="1"/>
</dbReference>
<evidence type="ECO:0000313" key="2">
    <source>
        <dbReference type="EMBL" id="KAK3887613.1"/>
    </source>
</evidence>